<accession>A0ABQ1PLV7</accession>
<gene>
    <name evidence="10" type="ORF">GCM10011573_31200</name>
</gene>
<keyword evidence="3" id="KW-1003">Cell membrane</keyword>
<sequence>MNNQVLSSPSTYEYLFFYIFIFILGACLGSFFLLIGQRIPRGEDIVKKRSHCEHCDHSLTFLELVPIFSYVFLRGKCRHCHQKIGAVYLGFELLSGTLFSLAAFLLRTTNETFVAWTLLSLLLIITVTDITAQKIPNKVLLPFFILAIIERVFLQQLNPWWFPIAGFVAGFGCLYLLALFSKGGMAGGDIKLFAVLGVFIGPIYVMITLVLASVFALIYAIGEMIVRKKLRRHIPFGPFIALGTWVVYSYATGQLQYLWSTVFG</sequence>
<feature type="transmembrane region" description="Helical" evidence="7">
    <location>
        <begin position="15"/>
        <end position="35"/>
    </location>
</feature>
<evidence type="ECO:0000256" key="4">
    <source>
        <dbReference type="ARBA" id="ARBA00022692"/>
    </source>
</evidence>
<keyword evidence="11" id="KW-1185">Reference proteome</keyword>
<evidence type="ECO:0000259" key="8">
    <source>
        <dbReference type="Pfam" id="PF01478"/>
    </source>
</evidence>
<feature type="transmembrane region" description="Helical" evidence="7">
    <location>
        <begin position="233"/>
        <end position="251"/>
    </location>
</feature>
<dbReference type="Gene3D" id="1.20.120.1220">
    <property type="match status" value="1"/>
</dbReference>
<keyword evidence="5 7" id="KW-1133">Transmembrane helix</keyword>
<feature type="domain" description="Prepilin peptidase A24 N-terminal" evidence="9">
    <location>
        <begin position="23"/>
        <end position="103"/>
    </location>
</feature>
<reference evidence="11" key="1">
    <citation type="journal article" date="2019" name="Int. J. Syst. Evol. Microbiol.">
        <title>The Global Catalogue of Microorganisms (GCM) 10K type strain sequencing project: providing services to taxonomists for standard genome sequencing and annotation.</title>
        <authorList>
            <consortium name="The Broad Institute Genomics Platform"/>
            <consortium name="The Broad Institute Genome Sequencing Center for Infectious Disease"/>
            <person name="Wu L."/>
            <person name="Ma J."/>
        </authorList>
    </citation>
    <scope>NUCLEOTIDE SEQUENCE [LARGE SCALE GENOMIC DNA]</scope>
    <source>
        <strain evidence="11">CGMCC 1.15942</strain>
    </source>
</reference>
<evidence type="ECO:0000256" key="2">
    <source>
        <dbReference type="ARBA" id="ARBA00005801"/>
    </source>
</evidence>
<comment type="caution">
    <text evidence="10">The sequence shown here is derived from an EMBL/GenBank/DDBJ whole genome shotgun (WGS) entry which is preliminary data.</text>
</comment>
<dbReference type="Proteomes" id="UP000630615">
    <property type="component" value="Unassembled WGS sequence"/>
</dbReference>
<organism evidence="10 11">
    <name type="scientific">Enterococcus wangshanyuanii</name>
    <dbReference type="NCBI Taxonomy" id="2005703"/>
    <lineage>
        <taxon>Bacteria</taxon>
        <taxon>Bacillati</taxon>
        <taxon>Bacillota</taxon>
        <taxon>Bacilli</taxon>
        <taxon>Lactobacillales</taxon>
        <taxon>Enterococcaceae</taxon>
        <taxon>Enterococcus</taxon>
    </lineage>
</organism>
<dbReference type="PANTHER" id="PTHR30487:SF0">
    <property type="entry name" value="PREPILIN LEADER PEPTIDASE_N-METHYLTRANSFERASE-RELATED"/>
    <property type="match status" value="1"/>
</dbReference>
<dbReference type="InterPro" id="IPR010627">
    <property type="entry name" value="Prepilin_pept_A24_N"/>
</dbReference>
<dbReference type="InterPro" id="IPR050882">
    <property type="entry name" value="Prepilin_peptidase/N-MTase"/>
</dbReference>
<comment type="similarity">
    <text evidence="2">Belongs to the peptidase A24 family.</text>
</comment>
<comment type="subcellular location">
    <subcellularLocation>
        <location evidence="1">Cell membrane</location>
        <topology evidence="1">Multi-pass membrane protein</topology>
    </subcellularLocation>
</comment>
<evidence type="ECO:0000313" key="10">
    <source>
        <dbReference type="EMBL" id="GGC99390.1"/>
    </source>
</evidence>
<evidence type="ECO:0000256" key="1">
    <source>
        <dbReference type="ARBA" id="ARBA00004651"/>
    </source>
</evidence>
<evidence type="ECO:0000313" key="11">
    <source>
        <dbReference type="Proteomes" id="UP000630615"/>
    </source>
</evidence>
<evidence type="ECO:0000256" key="7">
    <source>
        <dbReference type="SAM" id="Phobius"/>
    </source>
</evidence>
<name>A0ABQ1PLV7_9ENTE</name>
<dbReference type="Pfam" id="PF01478">
    <property type="entry name" value="Peptidase_A24"/>
    <property type="match status" value="1"/>
</dbReference>
<evidence type="ECO:0000259" key="9">
    <source>
        <dbReference type="Pfam" id="PF06750"/>
    </source>
</evidence>
<protein>
    <submittedName>
        <fullName evidence="10">Prepilin peptidase</fullName>
    </submittedName>
</protein>
<dbReference type="Pfam" id="PF06750">
    <property type="entry name" value="A24_N_bact"/>
    <property type="match status" value="1"/>
</dbReference>
<dbReference type="PANTHER" id="PTHR30487">
    <property type="entry name" value="TYPE 4 PREPILIN-LIKE PROTEINS LEADER PEPTIDE-PROCESSING ENZYME"/>
    <property type="match status" value="1"/>
</dbReference>
<dbReference type="EMBL" id="BMKI01000008">
    <property type="protein sequence ID" value="GGC99390.1"/>
    <property type="molecule type" value="Genomic_DNA"/>
</dbReference>
<keyword evidence="6 7" id="KW-0472">Membrane</keyword>
<feature type="transmembrane region" description="Helical" evidence="7">
    <location>
        <begin position="86"/>
        <end position="107"/>
    </location>
</feature>
<evidence type="ECO:0000256" key="3">
    <source>
        <dbReference type="ARBA" id="ARBA00022475"/>
    </source>
</evidence>
<evidence type="ECO:0000256" key="6">
    <source>
        <dbReference type="ARBA" id="ARBA00023136"/>
    </source>
</evidence>
<evidence type="ECO:0000256" key="5">
    <source>
        <dbReference type="ARBA" id="ARBA00022989"/>
    </source>
</evidence>
<feature type="transmembrane region" description="Helical" evidence="7">
    <location>
        <begin position="113"/>
        <end position="132"/>
    </location>
</feature>
<proteinExistence type="inferred from homology"/>
<dbReference type="InterPro" id="IPR000045">
    <property type="entry name" value="Prepilin_IV_endopep_pep"/>
</dbReference>
<feature type="domain" description="Prepilin type IV endopeptidase peptidase" evidence="8">
    <location>
        <begin position="117"/>
        <end position="221"/>
    </location>
</feature>
<feature type="transmembrane region" description="Helical" evidence="7">
    <location>
        <begin position="192"/>
        <end position="221"/>
    </location>
</feature>
<feature type="transmembrane region" description="Helical" evidence="7">
    <location>
        <begin position="160"/>
        <end position="180"/>
    </location>
</feature>
<keyword evidence="4 7" id="KW-0812">Transmembrane</keyword>
<dbReference type="RefSeq" id="WP_162288330.1">
    <property type="nucleotide sequence ID" value="NZ_BMKI01000008.1"/>
</dbReference>